<sequence>MGFSQAQYEAAVNKVTDGANGINTKIGQVAPAANSAMDHWYIPGFIKDAIKWLAEKITQLAQWILNKIIELLKGAIAPIRMFVDAFDWQDIRGLASGVSGQLKDTALTVDDVWHGSARDAYVKAMKPQSDAADRVAKIGDKVSTSLTVCAVAGLAFYVALGVIVVKFIAAMVTAIAAFGTAVFSWAGAALIVEEAGVNTGLIIAAVTTLTALLGAQAAQMSTLHGEAVDASMFPGGKWPNPVVAGYSDGSVKDGDADWSLKG</sequence>
<gene>
    <name evidence="2" type="ORF">ACFOZ4_36585</name>
</gene>
<keyword evidence="1" id="KW-1133">Transmembrane helix</keyword>
<feature type="transmembrane region" description="Helical" evidence="1">
    <location>
        <begin position="142"/>
        <end position="160"/>
    </location>
</feature>
<dbReference type="Proteomes" id="UP001595816">
    <property type="component" value="Unassembled WGS sequence"/>
</dbReference>
<keyword evidence="3" id="KW-1185">Reference proteome</keyword>
<organism evidence="2 3">
    <name type="scientific">Hamadaea flava</name>
    <dbReference type="NCBI Taxonomy" id="1742688"/>
    <lineage>
        <taxon>Bacteria</taxon>
        <taxon>Bacillati</taxon>
        <taxon>Actinomycetota</taxon>
        <taxon>Actinomycetes</taxon>
        <taxon>Micromonosporales</taxon>
        <taxon>Micromonosporaceae</taxon>
        <taxon>Hamadaea</taxon>
    </lineage>
</organism>
<feature type="transmembrane region" description="Helical" evidence="1">
    <location>
        <begin position="197"/>
        <end position="215"/>
    </location>
</feature>
<evidence type="ECO:0000256" key="1">
    <source>
        <dbReference type="SAM" id="Phobius"/>
    </source>
</evidence>
<protein>
    <submittedName>
        <fullName evidence="2">Uncharacterized protein</fullName>
    </submittedName>
</protein>
<dbReference type="RefSeq" id="WP_253751472.1">
    <property type="nucleotide sequence ID" value="NZ_JAMZDZ010000001.1"/>
</dbReference>
<proteinExistence type="predicted"/>
<evidence type="ECO:0000313" key="2">
    <source>
        <dbReference type="EMBL" id="MFC4136157.1"/>
    </source>
</evidence>
<keyword evidence="1" id="KW-0472">Membrane</keyword>
<reference evidence="3" key="1">
    <citation type="journal article" date="2019" name="Int. J. Syst. Evol. Microbiol.">
        <title>The Global Catalogue of Microorganisms (GCM) 10K type strain sequencing project: providing services to taxonomists for standard genome sequencing and annotation.</title>
        <authorList>
            <consortium name="The Broad Institute Genomics Platform"/>
            <consortium name="The Broad Institute Genome Sequencing Center for Infectious Disease"/>
            <person name="Wu L."/>
            <person name="Ma J."/>
        </authorList>
    </citation>
    <scope>NUCLEOTIDE SEQUENCE [LARGE SCALE GENOMIC DNA]</scope>
    <source>
        <strain evidence="3">CGMCC 4.7289</strain>
    </source>
</reference>
<accession>A0ABV8LYI1</accession>
<name>A0ABV8LYI1_9ACTN</name>
<evidence type="ECO:0000313" key="3">
    <source>
        <dbReference type="Proteomes" id="UP001595816"/>
    </source>
</evidence>
<comment type="caution">
    <text evidence="2">The sequence shown here is derived from an EMBL/GenBank/DDBJ whole genome shotgun (WGS) entry which is preliminary data.</text>
</comment>
<dbReference type="EMBL" id="JBHSAY010000029">
    <property type="protein sequence ID" value="MFC4136157.1"/>
    <property type="molecule type" value="Genomic_DNA"/>
</dbReference>
<keyword evidence="1" id="KW-0812">Transmembrane</keyword>
<feature type="transmembrane region" description="Helical" evidence="1">
    <location>
        <begin position="167"/>
        <end position="191"/>
    </location>
</feature>